<dbReference type="PROSITE" id="PS00149">
    <property type="entry name" value="SULFATASE_2"/>
    <property type="match status" value="1"/>
</dbReference>
<evidence type="ECO:0000256" key="2">
    <source>
        <dbReference type="ARBA" id="ARBA00008779"/>
    </source>
</evidence>
<feature type="domain" description="Sulfatase N-terminal" evidence="8">
    <location>
        <begin position="40"/>
        <end position="384"/>
    </location>
</feature>
<dbReference type="PROSITE" id="PS00523">
    <property type="entry name" value="SULFATASE_1"/>
    <property type="match status" value="1"/>
</dbReference>
<comment type="similarity">
    <text evidence="2">Belongs to the sulfatase family.</text>
</comment>
<dbReference type="InterPro" id="IPR017850">
    <property type="entry name" value="Alkaline_phosphatase_core_sf"/>
</dbReference>
<evidence type="ECO:0000256" key="6">
    <source>
        <dbReference type="ARBA" id="ARBA00022837"/>
    </source>
</evidence>
<evidence type="ECO:0000256" key="3">
    <source>
        <dbReference type="ARBA" id="ARBA00022723"/>
    </source>
</evidence>
<reference evidence="10" key="1">
    <citation type="submission" date="2017-02" db="EMBL/GenBank/DDBJ databases">
        <authorList>
            <person name="Varghese N."/>
            <person name="Submissions S."/>
        </authorList>
    </citation>
    <scope>NUCLEOTIDE SEQUENCE [LARGE SCALE GENOMIC DNA]</scope>
    <source>
        <strain evidence="10">DSM 23405</strain>
    </source>
</reference>
<dbReference type="PANTHER" id="PTHR42693:SF42">
    <property type="entry name" value="ARYLSULFATASE G"/>
    <property type="match status" value="1"/>
</dbReference>
<keyword evidence="6" id="KW-0106">Calcium</keyword>
<evidence type="ECO:0000256" key="7">
    <source>
        <dbReference type="SAM" id="Phobius"/>
    </source>
</evidence>
<keyword evidence="3" id="KW-0479">Metal-binding</keyword>
<keyword evidence="7" id="KW-1133">Transmembrane helix</keyword>
<dbReference type="STRING" id="241145.SAMN05660776_0104"/>
<evidence type="ECO:0000259" key="8">
    <source>
        <dbReference type="Pfam" id="PF00884"/>
    </source>
</evidence>
<dbReference type="InterPro" id="IPR050738">
    <property type="entry name" value="Sulfatase"/>
</dbReference>
<accession>A0A1T5ENA6</accession>
<dbReference type="PANTHER" id="PTHR42693">
    <property type="entry name" value="ARYLSULFATASE FAMILY MEMBER"/>
    <property type="match status" value="1"/>
</dbReference>
<gene>
    <name evidence="9" type="ORF">SAMN05660776_0104</name>
</gene>
<feature type="transmembrane region" description="Helical" evidence="7">
    <location>
        <begin position="13"/>
        <end position="32"/>
    </location>
</feature>
<comment type="cofactor">
    <cofactor evidence="1">
        <name>Ca(2+)</name>
        <dbReference type="ChEBI" id="CHEBI:29108"/>
    </cofactor>
</comment>
<dbReference type="AlphaFoldDB" id="A0A1T5ENA6"/>
<dbReference type="OrthoDB" id="9803751at2"/>
<dbReference type="EMBL" id="FUYY01000012">
    <property type="protein sequence ID" value="SKB85328.1"/>
    <property type="molecule type" value="Genomic_DNA"/>
</dbReference>
<sequence>MILLKHNTGFSDYLPGIGLTLLVFLFSSGLFAQERESKSPNIVFILVDDLGWKDLGIQGSRYYLTPEIDELAEDGVRFTNAYAANPVCSPTRASILTGMDPAHHKVNISNWIGAQEYEDRSDDKMLQPQIADHLALERITMAESLKANGYSTYFIGKWHLGHTEEYWPENQGFDKNIAGWSKGNPGSFFSPYNNPRIEDGPEGEYLPFRLGREANSLLEEHRKERSDKPFFMYFSMYNVHTPIEAPENLIDVFRNRREKLGLNQDGIYEIDKGVKNRTNQSDATYAAMIWAMDSVIGSLMRKLEELGLEENTMVVFFSDNGGLSAPGYGVTSNKPLRGGKGWVYEGGIREPLIIKYPPLTDGDSNRVVEYPVISNDFFPTLLDVSRVEKKPDQSFSGISLKPILSSEEMPDRNLYWHYPHYSPQGGKPASAIRNGPWKLIHFYESGENELYNLKSDPSESTNLASLKPELVSKLEGDLMQYLKDIKAQFPKEK</sequence>
<evidence type="ECO:0000313" key="9">
    <source>
        <dbReference type="EMBL" id="SKB85328.1"/>
    </source>
</evidence>
<keyword evidence="7" id="KW-0472">Membrane</keyword>
<keyword evidence="4" id="KW-0732">Signal</keyword>
<dbReference type="Gene3D" id="3.40.720.10">
    <property type="entry name" value="Alkaline Phosphatase, subunit A"/>
    <property type="match status" value="1"/>
</dbReference>
<keyword evidence="7" id="KW-0812">Transmembrane</keyword>
<proteinExistence type="inferred from homology"/>
<organism evidence="9 10">
    <name type="scientific">Salegentibacter holothuriorum</name>
    <dbReference type="NCBI Taxonomy" id="241145"/>
    <lineage>
        <taxon>Bacteria</taxon>
        <taxon>Pseudomonadati</taxon>
        <taxon>Bacteroidota</taxon>
        <taxon>Flavobacteriia</taxon>
        <taxon>Flavobacteriales</taxon>
        <taxon>Flavobacteriaceae</taxon>
        <taxon>Salegentibacter</taxon>
    </lineage>
</organism>
<protein>
    <submittedName>
        <fullName evidence="9">Arylsulfatase A</fullName>
    </submittedName>
</protein>
<evidence type="ECO:0000256" key="1">
    <source>
        <dbReference type="ARBA" id="ARBA00001913"/>
    </source>
</evidence>
<dbReference type="Proteomes" id="UP000190230">
    <property type="component" value="Unassembled WGS sequence"/>
</dbReference>
<dbReference type="InterPro" id="IPR024607">
    <property type="entry name" value="Sulfatase_CS"/>
</dbReference>
<dbReference type="CDD" id="cd16144">
    <property type="entry name" value="ARS_like"/>
    <property type="match status" value="1"/>
</dbReference>
<dbReference type="Gene3D" id="3.30.1120.10">
    <property type="match status" value="1"/>
</dbReference>
<dbReference type="SUPFAM" id="SSF53649">
    <property type="entry name" value="Alkaline phosphatase-like"/>
    <property type="match status" value="1"/>
</dbReference>
<evidence type="ECO:0000313" key="10">
    <source>
        <dbReference type="Proteomes" id="UP000190230"/>
    </source>
</evidence>
<evidence type="ECO:0000256" key="4">
    <source>
        <dbReference type="ARBA" id="ARBA00022729"/>
    </source>
</evidence>
<dbReference type="Pfam" id="PF00884">
    <property type="entry name" value="Sulfatase"/>
    <property type="match status" value="1"/>
</dbReference>
<keyword evidence="5" id="KW-0378">Hydrolase</keyword>
<evidence type="ECO:0000256" key="5">
    <source>
        <dbReference type="ARBA" id="ARBA00022801"/>
    </source>
</evidence>
<dbReference type="InterPro" id="IPR000917">
    <property type="entry name" value="Sulfatase_N"/>
</dbReference>
<name>A0A1T5ENA6_9FLAO</name>
<keyword evidence="10" id="KW-1185">Reference proteome</keyword>
<dbReference type="GO" id="GO:0004065">
    <property type="term" value="F:arylsulfatase activity"/>
    <property type="evidence" value="ECO:0007669"/>
    <property type="project" value="TreeGrafter"/>
</dbReference>
<dbReference type="GO" id="GO:0046872">
    <property type="term" value="F:metal ion binding"/>
    <property type="evidence" value="ECO:0007669"/>
    <property type="project" value="UniProtKB-KW"/>
</dbReference>